<evidence type="ECO:0000256" key="1">
    <source>
        <dbReference type="SAM" id="MobiDB-lite"/>
    </source>
</evidence>
<keyword evidence="2" id="KW-1133">Transmembrane helix</keyword>
<feature type="transmembrane region" description="Helical" evidence="2">
    <location>
        <begin position="12"/>
        <end position="31"/>
    </location>
</feature>
<dbReference type="OrthoDB" id="9971847at2"/>
<comment type="caution">
    <text evidence="3">The sequence shown here is derived from an EMBL/GenBank/DDBJ whole genome shotgun (WGS) entry which is preliminary data.</text>
</comment>
<reference evidence="3 4" key="1">
    <citation type="submission" date="2019-05" db="EMBL/GenBank/DDBJ databases">
        <title>Mumia sp. nov., isolated from the intestinal contents of plateau pika (Ochotona curzoniae) in the Qinghai-Tibet plateau of China.</title>
        <authorList>
            <person name="Tian Z."/>
        </authorList>
    </citation>
    <scope>NUCLEOTIDE SEQUENCE [LARGE SCALE GENOMIC DNA]</scope>
    <source>
        <strain evidence="4">527</strain>
    </source>
</reference>
<dbReference type="Proteomes" id="UP000306740">
    <property type="component" value="Unassembled WGS sequence"/>
</dbReference>
<name>A0A5C4MTK5_9ACTN</name>
<feature type="transmembrane region" description="Helical" evidence="2">
    <location>
        <begin position="137"/>
        <end position="156"/>
    </location>
</feature>
<dbReference type="RefSeq" id="WP_139105819.1">
    <property type="nucleotide sequence ID" value="NZ_VDFR01000048.1"/>
</dbReference>
<keyword evidence="2" id="KW-0812">Transmembrane</keyword>
<dbReference type="EMBL" id="VDFR01000048">
    <property type="protein sequence ID" value="TNC47108.1"/>
    <property type="molecule type" value="Genomic_DNA"/>
</dbReference>
<gene>
    <name evidence="3" type="ORF">FHE65_10840</name>
</gene>
<feature type="transmembrane region" description="Helical" evidence="2">
    <location>
        <begin position="37"/>
        <end position="59"/>
    </location>
</feature>
<sequence>MSIKGRPPWPLMAGLLATTGAAVITLLLSWTGLPDGLVLPVLVVLLAVMVGGLVADWLVRRDERRTIATQRRWLGNLRKDLPPYRRRVDERERVLFGWESSWYQPLGTLFLVALAAALVPFNLILPLAPEAPVEPLVTAWVAASLLLTAALAVRTVSAARKDSRGLVLPDPGTPWTPVGRPAPRDPAEVAAEENAAKYLRVDDDASPQQHVAREIERMTSILDAPEAPHPVLPVPADWVPRPPAPPADPTPPEPQPEPPASPEAQESSQEDRPEDDGPAPSPDTRREGELDKLARLFHNAA</sequence>
<feature type="region of interest" description="Disordered" evidence="1">
    <location>
        <begin position="223"/>
        <end position="301"/>
    </location>
</feature>
<evidence type="ECO:0000256" key="2">
    <source>
        <dbReference type="SAM" id="Phobius"/>
    </source>
</evidence>
<proteinExistence type="predicted"/>
<feature type="compositionally biased region" description="Basic and acidic residues" evidence="1">
    <location>
        <begin position="283"/>
        <end position="294"/>
    </location>
</feature>
<feature type="compositionally biased region" description="Pro residues" evidence="1">
    <location>
        <begin position="240"/>
        <end position="261"/>
    </location>
</feature>
<feature type="region of interest" description="Disordered" evidence="1">
    <location>
        <begin position="168"/>
        <end position="189"/>
    </location>
</feature>
<accession>A0A5C4MTK5</accession>
<evidence type="ECO:0000313" key="3">
    <source>
        <dbReference type="EMBL" id="TNC47108.1"/>
    </source>
</evidence>
<organism evidence="3 4">
    <name type="scientific">Mumia zhuanghuii</name>
    <dbReference type="NCBI Taxonomy" id="2585211"/>
    <lineage>
        <taxon>Bacteria</taxon>
        <taxon>Bacillati</taxon>
        <taxon>Actinomycetota</taxon>
        <taxon>Actinomycetes</taxon>
        <taxon>Propionibacteriales</taxon>
        <taxon>Nocardioidaceae</taxon>
        <taxon>Mumia</taxon>
    </lineage>
</organism>
<evidence type="ECO:0000313" key="4">
    <source>
        <dbReference type="Proteomes" id="UP000306740"/>
    </source>
</evidence>
<dbReference type="AlphaFoldDB" id="A0A5C4MTK5"/>
<protein>
    <submittedName>
        <fullName evidence="3">Uncharacterized protein</fullName>
    </submittedName>
</protein>
<keyword evidence="2" id="KW-0472">Membrane</keyword>